<keyword evidence="1" id="KW-0347">Helicase</keyword>
<feature type="compositionally biased region" description="Basic residues" evidence="3">
    <location>
        <begin position="1153"/>
        <end position="1170"/>
    </location>
</feature>
<feature type="compositionally biased region" description="Basic and acidic residues" evidence="3">
    <location>
        <begin position="1184"/>
        <end position="1195"/>
    </location>
</feature>
<dbReference type="InterPro" id="IPR010285">
    <property type="entry name" value="DNA_helicase_pif1-like_DEAD"/>
</dbReference>
<feature type="compositionally biased region" description="Basic and acidic residues" evidence="3">
    <location>
        <begin position="1071"/>
        <end position="1085"/>
    </location>
</feature>
<dbReference type="GO" id="GO:0006310">
    <property type="term" value="P:DNA recombination"/>
    <property type="evidence" value="ECO:0007669"/>
    <property type="project" value="UniProtKB-KW"/>
</dbReference>
<evidence type="ECO:0000313" key="6">
    <source>
        <dbReference type="EMBL" id="KAE8246376.1"/>
    </source>
</evidence>
<feature type="domain" description="DNA helicase Pif1-like DEAD-box helicase" evidence="4">
    <location>
        <begin position="686"/>
        <end position="891"/>
    </location>
</feature>
<feature type="compositionally biased region" description="Polar residues" evidence="3">
    <location>
        <begin position="1249"/>
        <end position="1271"/>
    </location>
</feature>
<keyword evidence="7" id="KW-1185">Reference proteome</keyword>
<dbReference type="EC" id="5.6.2.3" evidence="1"/>
<dbReference type="Gene3D" id="3.40.50.300">
    <property type="entry name" value="P-loop containing nucleotide triphosphate hydrolases"/>
    <property type="match status" value="1"/>
</dbReference>
<dbReference type="Pfam" id="PF05970">
    <property type="entry name" value="PIF1"/>
    <property type="match status" value="1"/>
</dbReference>
<feature type="compositionally biased region" description="Polar residues" evidence="3">
    <location>
        <begin position="1133"/>
        <end position="1144"/>
    </location>
</feature>
<comment type="similarity">
    <text evidence="1">Belongs to the helicase family.</text>
</comment>
<dbReference type="GO" id="GO:0043139">
    <property type="term" value="F:5'-3' DNA helicase activity"/>
    <property type="evidence" value="ECO:0007669"/>
    <property type="project" value="UniProtKB-EC"/>
</dbReference>
<sequence length="1281" mass="142205">MPRPTTLRMARGSATSATCNDLGGMHIPCPKCRALHWIAERSDGSVTTPIFGSCCAKGKVILPNIFDAPQSLRALFCGEGELALRFQDNTRPYNNAFAFTSLGVKRDMTVAGQMGIYTFKIQGQLCHKMGSLLPPDGFTPAFAQVYFVETDPNSASGVRLDQARQPLDSGTVDVLERMLHQVNPYARLLQHARPLLEELQTPETDVGIKLLQPGRDTGNDPRTYNRPSVSEVAALIVTPSGTPFDIASRDIVIRYRAGEIRRISHLHAAFLPLRFPVLIPYGHFGWHDAIPLGADSPRALFSADPTLAAAALEDPNVVRGRGRGGSVHVSLDQFHAFHLHIRGHFSTLFRSNSLLQEWIVDAWVVIEQNRASYLHFNQDLLRREVYSGLSDALISGADLNSIGSRTILPSSFTNSPRFWQTRYHDAMSLVRVFGKPDLFVTMTCNPKWTEITRELGPNQIPSDRPDLVTRVFNLKLRYLLDLLLRKHVLGVVAAYVHSVEFQKRGLPHAHILLILADSDKLKTRDDVDAVVSAELPDPELDAELFEVIASTMIHGPCVPGQACMNDPRFPGKCSKGYPVPFRPVTNMDSDGYPDYRRRDLGIVSHRRGAQNSVWTADNTWVVPHNPFLSKTLSCHLNVEVCSSIAAVKYLYKYVFKGPDHISMQSGTAGTNEIDNYLNARYVSPCEAITQAVDASQPAMFFLQGSGGCGKTFVMNAILSHVRGQSHIAIAVASSGIASIMLEGGRTAHFRFKLPLALDANTNCSIKAQSDSAEVFRRMRLIVWDEAPMQTRYAFEAVDRMLRDIRRDIRPFGGCTVLMSGDWKQTLPVVRRASEAQVVFVCLHKSYLWNSVAQLQLHTNVRLLQTVGVHRENQQQYADWILSIGHGQDNTDDGTVAILPQLRMYADSIQRLYFVDEAVECNCDALDIRCIHNGIPSTSARSVPLQDDEYVLDDFFVDSDFVDTPVASDRVVAATEAQPASIFSADSKASTNGLDLLSKRRSTRIQALTKEKEERRKDMSNLEQKRLKLQKEIDDLAAEYEAEEGGSAPLPPRSKRASARRIVISPSPPSSSEEHEPGSEWMKNDIRMRKDDTGRLWAFMPFFKKWIPAKRTAQKQASSCPDVGNEDNPIEVPDSSQEEAVTPKSQKQKEKKALSPRKKTITPGQAHHKFPTPKSQKQKVQPSSNRKEKGKMKAVESTKTTPCSSPAPRRTFEFSDDLQNTTSASIRNAPSSSNTPSTSRVILNVAIPSAVTTPSENSERSSCASKPAQNVKVQPLVTYDSD</sequence>
<keyword evidence="1" id="KW-0234">DNA repair</keyword>
<dbReference type="InterPro" id="IPR027417">
    <property type="entry name" value="P-loop_NTPase"/>
</dbReference>
<feature type="compositionally biased region" description="Polar residues" evidence="3">
    <location>
        <begin position="1172"/>
        <end position="1183"/>
    </location>
</feature>
<evidence type="ECO:0000256" key="1">
    <source>
        <dbReference type="RuleBase" id="RU363044"/>
    </source>
</evidence>
<keyword evidence="1" id="KW-0547">Nucleotide-binding</keyword>
<keyword evidence="1" id="KW-0233">DNA recombination</keyword>
<feature type="coiled-coil region" evidence="2">
    <location>
        <begin position="1004"/>
        <end position="1038"/>
    </location>
</feature>
<dbReference type="GO" id="GO:0006281">
    <property type="term" value="P:DNA repair"/>
    <property type="evidence" value="ECO:0007669"/>
    <property type="project" value="UniProtKB-KW"/>
</dbReference>
<organism evidence="6 7">
    <name type="scientific">Tilletia indica</name>
    <dbReference type="NCBI Taxonomy" id="43049"/>
    <lineage>
        <taxon>Eukaryota</taxon>
        <taxon>Fungi</taxon>
        <taxon>Dikarya</taxon>
        <taxon>Basidiomycota</taxon>
        <taxon>Ustilaginomycotina</taxon>
        <taxon>Exobasidiomycetes</taxon>
        <taxon>Tilletiales</taxon>
        <taxon>Tilletiaceae</taxon>
        <taxon>Tilletia</taxon>
    </lineage>
</organism>
<dbReference type="GO" id="GO:0016787">
    <property type="term" value="F:hydrolase activity"/>
    <property type="evidence" value="ECO:0007669"/>
    <property type="project" value="UniProtKB-KW"/>
</dbReference>
<accession>A0A8T8SRU1</accession>
<dbReference type="GO" id="GO:0000723">
    <property type="term" value="P:telomere maintenance"/>
    <property type="evidence" value="ECO:0007669"/>
    <property type="project" value="InterPro"/>
</dbReference>
<reference evidence="6" key="1">
    <citation type="submission" date="2016-04" db="EMBL/GenBank/DDBJ databases">
        <authorList>
            <person name="Nguyen H.D."/>
            <person name="Samba Siva P."/>
            <person name="Cullis J."/>
            <person name="Levesque C.A."/>
            <person name="Hambleton S."/>
        </authorList>
    </citation>
    <scope>NUCLEOTIDE SEQUENCE</scope>
    <source>
        <strain evidence="6">DAOMC 236416</strain>
    </source>
</reference>
<comment type="catalytic activity">
    <reaction evidence="1">
        <text>ATP + H2O = ADP + phosphate + H(+)</text>
        <dbReference type="Rhea" id="RHEA:13065"/>
        <dbReference type="ChEBI" id="CHEBI:15377"/>
        <dbReference type="ChEBI" id="CHEBI:15378"/>
        <dbReference type="ChEBI" id="CHEBI:30616"/>
        <dbReference type="ChEBI" id="CHEBI:43474"/>
        <dbReference type="ChEBI" id="CHEBI:456216"/>
        <dbReference type="EC" id="5.6.2.3"/>
    </reaction>
</comment>
<feature type="region of interest" description="Disordered" evidence="3">
    <location>
        <begin position="1039"/>
        <end position="1085"/>
    </location>
</feature>
<dbReference type="EMBL" id="LWDF02000488">
    <property type="protein sequence ID" value="KAE8246376.1"/>
    <property type="molecule type" value="Genomic_DNA"/>
</dbReference>
<keyword evidence="2" id="KW-0175">Coiled coil</keyword>
<evidence type="ECO:0000259" key="4">
    <source>
        <dbReference type="Pfam" id="PF05970"/>
    </source>
</evidence>
<comment type="cofactor">
    <cofactor evidence="1">
        <name>Mg(2+)</name>
        <dbReference type="ChEBI" id="CHEBI:18420"/>
    </cofactor>
</comment>
<feature type="domain" description="Helitron helicase-like" evidence="5">
    <location>
        <begin position="334"/>
        <end position="513"/>
    </location>
</feature>
<keyword evidence="1" id="KW-0378">Hydrolase</keyword>
<dbReference type="PANTHER" id="PTHR10492">
    <property type="match status" value="1"/>
</dbReference>
<dbReference type="PANTHER" id="PTHR10492:SF57">
    <property type="entry name" value="ATP-DEPENDENT DNA HELICASE"/>
    <property type="match status" value="1"/>
</dbReference>
<feature type="region of interest" description="Disordered" evidence="3">
    <location>
        <begin position="1109"/>
        <end position="1281"/>
    </location>
</feature>
<keyword evidence="1" id="KW-0067">ATP-binding</keyword>
<gene>
    <name evidence="6" type="ORF">A4X13_0g5818</name>
</gene>
<evidence type="ECO:0000256" key="2">
    <source>
        <dbReference type="SAM" id="Coils"/>
    </source>
</evidence>
<feature type="compositionally biased region" description="Polar residues" evidence="3">
    <location>
        <begin position="1216"/>
        <end position="1225"/>
    </location>
</feature>
<proteinExistence type="inferred from homology"/>
<evidence type="ECO:0000313" key="7">
    <source>
        <dbReference type="Proteomes" id="UP000077521"/>
    </source>
</evidence>
<name>A0A8T8SRU1_9BASI</name>
<dbReference type="Pfam" id="PF14214">
    <property type="entry name" value="Helitron_like_N"/>
    <property type="match status" value="1"/>
</dbReference>
<comment type="caution">
    <text evidence="6">The sequence shown here is derived from an EMBL/GenBank/DDBJ whole genome shotgun (WGS) entry which is preliminary data.</text>
</comment>
<reference evidence="6" key="2">
    <citation type="journal article" date="2019" name="IMA Fungus">
        <title>Genome sequencing and comparison of five Tilletia species to identify candidate genes for the detection of regulated species infecting wheat.</title>
        <authorList>
            <person name="Nguyen H.D.T."/>
            <person name="Sultana T."/>
            <person name="Kesanakurti P."/>
            <person name="Hambleton S."/>
        </authorList>
    </citation>
    <scope>NUCLEOTIDE SEQUENCE</scope>
    <source>
        <strain evidence="6">DAOMC 236416</strain>
    </source>
</reference>
<dbReference type="InterPro" id="IPR025476">
    <property type="entry name" value="Helitron_helicase-like"/>
</dbReference>
<dbReference type="Proteomes" id="UP000077521">
    <property type="component" value="Unassembled WGS sequence"/>
</dbReference>
<dbReference type="SUPFAM" id="SSF52540">
    <property type="entry name" value="P-loop containing nucleoside triphosphate hydrolases"/>
    <property type="match status" value="1"/>
</dbReference>
<protein>
    <recommendedName>
        <fullName evidence="1">ATP-dependent DNA helicase</fullName>
        <ecNumber evidence="1">5.6.2.3</ecNumber>
    </recommendedName>
</protein>
<feature type="compositionally biased region" description="Low complexity" evidence="3">
    <location>
        <begin position="1226"/>
        <end position="1239"/>
    </location>
</feature>
<dbReference type="GO" id="GO:0005524">
    <property type="term" value="F:ATP binding"/>
    <property type="evidence" value="ECO:0007669"/>
    <property type="project" value="UniProtKB-KW"/>
</dbReference>
<evidence type="ECO:0000256" key="3">
    <source>
        <dbReference type="SAM" id="MobiDB-lite"/>
    </source>
</evidence>
<keyword evidence="1" id="KW-0227">DNA damage</keyword>
<evidence type="ECO:0000259" key="5">
    <source>
        <dbReference type="Pfam" id="PF14214"/>
    </source>
</evidence>